<dbReference type="SUPFAM" id="SSF53335">
    <property type="entry name" value="S-adenosyl-L-methionine-dependent methyltransferases"/>
    <property type="match status" value="1"/>
</dbReference>
<sequence length="242" mass="27643">MFVVGRRCPSLYGRSVANLLLTPKGLLKMQFFGDMSDQSFWNNFYTSRQGNKHFDWFVHFEDVSGYLVPYLPSLGNNCPIPRIIDIGCGTSDFSLKLFDHLKRKCHIDLVDFSPEAIKIMQKILLEQGLLKKSVNPEDFPGIACHRADAKNLPFKEHTFSLALDKGTSDAVLKGTEGETAFVDVVQESLRVLKPSGKLIQFSDEPPETNFKTKNCNLRFIWRELEINSGFQHFMYVVHKENC</sequence>
<dbReference type="EMBL" id="CALNXK010000045">
    <property type="protein sequence ID" value="CAH3128473.1"/>
    <property type="molecule type" value="Genomic_DNA"/>
</dbReference>
<protein>
    <recommendedName>
        <fullName evidence="4">Methyltransferase domain-containing protein</fullName>
    </recommendedName>
</protein>
<evidence type="ECO:0000313" key="6">
    <source>
        <dbReference type="Proteomes" id="UP001159405"/>
    </source>
</evidence>
<dbReference type="Pfam" id="PF13847">
    <property type="entry name" value="Methyltransf_31"/>
    <property type="match status" value="1"/>
</dbReference>
<dbReference type="PANTHER" id="PTHR12176">
    <property type="entry name" value="SAM-DEPENDENT METHYLTRANSFERASE SUPERFAMILY PROTEIN"/>
    <property type="match status" value="1"/>
</dbReference>
<evidence type="ECO:0000259" key="4">
    <source>
        <dbReference type="Pfam" id="PF13847"/>
    </source>
</evidence>
<keyword evidence="2" id="KW-0489">Methyltransferase</keyword>
<dbReference type="InterPro" id="IPR029063">
    <property type="entry name" value="SAM-dependent_MTases_sf"/>
</dbReference>
<comment type="similarity">
    <text evidence="1">Belongs to the methyltransferase superfamily.</text>
</comment>
<dbReference type="Proteomes" id="UP001159405">
    <property type="component" value="Unassembled WGS sequence"/>
</dbReference>
<dbReference type="InterPro" id="IPR051419">
    <property type="entry name" value="Lys/N-term_MeTrsfase_sf"/>
</dbReference>
<evidence type="ECO:0000313" key="5">
    <source>
        <dbReference type="EMBL" id="CAH3128473.1"/>
    </source>
</evidence>
<organism evidence="5 6">
    <name type="scientific">Porites lobata</name>
    <dbReference type="NCBI Taxonomy" id="104759"/>
    <lineage>
        <taxon>Eukaryota</taxon>
        <taxon>Metazoa</taxon>
        <taxon>Cnidaria</taxon>
        <taxon>Anthozoa</taxon>
        <taxon>Hexacorallia</taxon>
        <taxon>Scleractinia</taxon>
        <taxon>Fungiina</taxon>
        <taxon>Poritidae</taxon>
        <taxon>Porites</taxon>
    </lineage>
</organism>
<dbReference type="CDD" id="cd02440">
    <property type="entry name" value="AdoMet_MTases"/>
    <property type="match status" value="1"/>
</dbReference>
<reference evidence="5 6" key="1">
    <citation type="submission" date="2022-05" db="EMBL/GenBank/DDBJ databases">
        <authorList>
            <consortium name="Genoscope - CEA"/>
            <person name="William W."/>
        </authorList>
    </citation>
    <scope>NUCLEOTIDE SEQUENCE [LARGE SCALE GENOMIC DNA]</scope>
</reference>
<evidence type="ECO:0000256" key="3">
    <source>
        <dbReference type="ARBA" id="ARBA00022679"/>
    </source>
</evidence>
<dbReference type="Gene3D" id="3.40.50.150">
    <property type="entry name" value="Vaccinia Virus protein VP39"/>
    <property type="match status" value="1"/>
</dbReference>
<accession>A0ABN8P0M9</accession>
<evidence type="ECO:0000256" key="1">
    <source>
        <dbReference type="ARBA" id="ARBA00008361"/>
    </source>
</evidence>
<comment type="caution">
    <text evidence="5">The sequence shown here is derived from an EMBL/GenBank/DDBJ whole genome shotgun (WGS) entry which is preliminary data.</text>
</comment>
<proteinExistence type="inferred from homology"/>
<name>A0ABN8P0M9_9CNID</name>
<dbReference type="PANTHER" id="PTHR12176:SF83">
    <property type="entry name" value="CITRATE SYNTHASE-LYSINE N-METHYLTRANSFERASE CSKMT, MITOCHONDRIAL"/>
    <property type="match status" value="1"/>
</dbReference>
<gene>
    <name evidence="5" type="ORF">PLOB_00033636</name>
</gene>
<evidence type="ECO:0000256" key="2">
    <source>
        <dbReference type="ARBA" id="ARBA00022603"/>
    </source>
</evidence>
<dbReference type="InterPro" id="IPR025714">
    <property type="entry name" value="Methyltranfer_dom"/>
</dbReference>
<feature type="domain" description="Methyltransferase" evidence="4">
    <location>
        <begin position="82"/>
        <end position="199"/>
    </location>
</feature>
<keyword evidence="6" id="KW-1185">Reference proteome</keyword>
<keyword evidence="3" id="KW-0808">Transferase</keyword>